<dbReference type="FunFam" id="3.40.50.10190:FF:000066">
    <property type="entry name" value="BRCT domain protein (Eurofung)"/>
    <property type="match status" value="1"/>
</dbReference>
<gene>
    <name evidence="3" type="ORF">K458DRAFT_288583</name>
</gene>
<dbReference type="EMBL" id="MU005570">
    <property type="protein sequence ID" value="KAF2691206.1"/>
    <property type="molecule type" value="Genomic_DNA"/>
</dbReference>
<protein>
    <recommendedName>
        <fullName evidence="2">BRCT domain-containing protein</fullName>
    </recommendedName>
</protein>
<dbReference type="InterPro" id="IPR001357">
    <property type="entry name" value="BRCT_dom"/>
</dbReference>
<dbReference type="Proteomes" id="UP000799291">
    <property type="component" value="Unassembled WGS sequence"/>
</dbReference>
<name>A0A6G1JL44_9PLEO</name>
<proteinExistence type="predicted"/>
<dbReference type="FunFam" id="3.40.50.10190:FF:000048">
    <property type="entry name" value="DNA repair protein Rtt107"/>
    <property type="match status" value="1"/>
</dbReference>
<feature type="region of interest" description="Disordered" evidence="1">
    <location>
        <begin position="471"/>
        <end position="620"/>
    </location>
</feature>
<organism evidence="3 4">
    <name type="scientific">Lentithecium fluviatile CBS 122367</name>
    <dbReference type="NCBI Taxonomy" id="1168545"/>
    <lineage>
        <taxon>Eukaryota</taxon>
        <taxon>Fungi</taxon>
        <taxon>Dikarya</taxon>
        <taxon>Ascomycota</taxon>
        <taxon>Pezizomycotina</taxon>
        <taxon>Dothideomycetes</taxon>
        <taxon>Pleosporomycetidae</taxon>
        <taxon>Pleosporales</taxon>
        <taxon>Massarineae</taxon>
        <taxon>Lentitheciaceae</taxon>
        <taxon>Lentithecium</taxon>
    </lineage>
</organism>
<dbReference type="PROSITE" id="PS50172">
    <property type="entry name" value="BRCT"/>
    <property type="match status" value="3"/>
</dbReference>
<dbReference type="InterPro" id="IPR036420">
    <property type="entry name" value="BRCT_dom_sf"/>
</dbReference>
<feature type="compositionally biased region" description="Basic and acidic residues" evidence="1">
    <location>
        <begin position="519"/>
        <end position="558"/>
    </location>
</feature>
<keyword evidence="4" id="KW-1185">Reference proteome</keyword>
<reference evidence="3" key="1">
    <citation type="journal article" date="2020" name="Stud. Mycol.">
        <title>101 Dothideomycetes genomes: a test case for predicting lifestyles and emergence of pathogens.</title>
        <authorList>
            <person name="Haridas S."/>
            <person name="Albert R."/>
            <person name="Binder M."/>
            <person name="Bloem J."/>
            <person name="Labutti K."/>
            <person name="Salamov A."/>
            <person name="Andreopoulos B."/>
            <person name="Baker S."/>
            <person name="Barry K."/>
            <person name="Bills G."/>
            <person name="Bluhm B."/>
            <person name="Cannon C."/>
            <person name="Castanera R."/>
            <person name="Culley D."/>
            <person name="Daum C."/>
            <person name="Ezra D."/>
            <person name="Gonzalez J."/>
            <person name="Henrissat B."/>
            <person name="Kuo A."/>
            <person name="Liang C."/>
            <person name="Lipzen A."/>
            <person name="Lutzoni F."/>
            <person name="Magnuson J."/>
            <person name="Mondo S."/>
            <person name="Nolan M."/>
            <person name="Ohm R."/>
            <person name="Pangilinan J."/>
            <person name="Park H.-J."/>
            <person name="Ramirez L."/>
            <person name="Alfaro M."/>
            <person name="Sun H."/>
            <person name="Tritt A."/>
            <person name="Yoshinaga Y."/>
            <person name="Zwiers L.-H."/>
            <person name="Turgeon B."/>
            <person name="Goodwin S."/>
            <person name="Spatafora J."/>
            <person name="Crous P."/>
            <person name="Grigoriev I."/>
        </authorList>
    </citation>
    <scope>NUCLEOTIDE SEQUENCE</scope>
    <source>
        <strain evidence="3">CBS 122367</strain>
    </source>
</reference>
<dbReference type="AlphaFoldDB" id="A0A6G1JL44"/>
<dbReference type="Pfam" id="PF12738">
    <property type="entry name" value="PTCB-BRCT"/>
    <property type="match status" value="2"/>
</dbReference>
<feature type="domain" description="BRCT" evidence="2">
    <location>
        <begin position="107"/>
        <end position="198"/>
    </location>
</feature>
<feature type="region of interest" description="Disordered" evidence="1">
    <location>
        <begin position="205"/>
        <end position="240"/>
    </location>
</feature>
<accession>A0A6G1JL44</accession>
<feature type="compositionally biased region" description="Basic and acidic residues" evidence="1">
    <location>
        <begin position="569"/>
        <end position="593"/>
    </location>
</feature>
<dbReference type="GO" id="GO:0005634">
    <property type="term" value="C:nucleus"/>
    <property type="evidence" value="ECO:0007669"/>
    <property type="project" value="TreeGrafter"/>
</dbReference>
<dbReference type="CDD" id="cd18437">
    <property type="entry name" value="BRCT_BRC1_like_rpt3"/>
    <property type="match status" value="1"/>
</dbReference>
<dbReference type="PANTHER" id="PTHR47667">
    <property type="entry name" value="REGULATOR OF TY1 TRANSPOSITION PROTEIN 107"/>
    <property type="match status" value="1"/>
</dbReference>
<sequence length="869" mass="97654">MEDTTMMEGSQPLFQDKLFAIVPTTLLQDRIHQLAEDIAAGGGTVVPFDDSTGRIEKLNNIDFIISATTDFPDYYRALDLMKDVVKPTWVDACIQTGKSKNPRAFSPDPALFMSDVIVCCGDIPEGDQEAIAGGVLAMGGQFSALLTKMVTHLIALDMDEDKCQMAVRKHLPLKIVLPHWFDDCLKVGRRINERPYLLPDPEITRIEKAGPIPPTKTSPDIRDATNPEPKEDPYPTTPPAHLEQARKLKAFEGKKVKLGEDLPINSRLKGTITDLIKTSGGDVTTNINEASIYVCSFRDGDDYIKASQARKDVGSLGWLYYLITHDTWTNPMRRMLHYPRPREGVPGFSNYKISISSYTGEARVYLENLIKATGAEFTKTFKQDNTHLIAAHKNSEKCDAAQEWNVKVLNHLWLEDSYAKCKQHAETDPRYTYFPLRTNMGEILGSTEIDRDAVERRFFPKSRKPKAVTAVAQSVGVPGSSSALGRAHSDNVGRGSPLVEKTSRRTKTVEDVATPVTARHIDGKENRTPGSRGAKDRATAKLHESAGDIAQFEKEMKRKGGVVYGGRRHKEEEAADKSKKKARDSTSSKRSIDEVEADDASTEDEAMDEPAKKNKKARKQKLTPIKYRILVSKDERWTGNPDRESKDKARLREIGLFVMDDYKKADLLCAPKVVRTKKFVAAIASGPTLISSAFIDYALRHNKIPAPEKFPIEGKKDFEKSFDINVDEGIARAKQNKHRLLKDWVIFCTQGVSGGFDTYNEIIQANGGRCQMWKGRTTTLNATKRKIDTQPQEVSQNLQEDEGDILYLISDPKKSEFPLWKSFRELAVKHDMKARIVKTEWVLFVAMAQYVHWDAEWELNEEVVNAMNE</sequence>
<feature type="compositionally biased region" description="Basic and acidic residues" evidence="1">
    <location>
        <begin position="501"/>
        <end position="510"/>
    </location>
</feature>
<evidence type="ECO:0000259" key="2">
    <source>
        <dbReference type="PROSITE" id="PS50172"/>
    </source>
</evidence>
<feature type="domain" description="BRCT" evidence="2">
    <location>
        <begin position="9"/>
        <end position="107"/>
    </location>
</feature>
<dbReference type="PANTHER" id="PTHR47667:SF1">
    <property type="entry name" value="REGULATOR OF TY1 TRANSPOSITION PROTEIN 107"/>
    <property type="match status" value="1"/>
</dbReference>
<evidence type="ECO:0000313" key="4">
    <source>
        <dbReference type="Proteomes" id="UP000799291"/>
    </source>
</evidence>
<dbReference type="GO" id="GO:1990683">
    <property type="term" value="P:DNA double-strand break attachment to nuclear envelope"/>
    <property type="evidence" value="ECO:0007669"/>
    <property type="project" value="TreeGrafter"/>
</dbReference>
<dbReference type="CDD" id="cd18438">
    <property type="entry name" value="BRCT_BRC1_like_rpt4"/>
    <property type="match status" value="1"/>
</dbReference>
<dbReference type="InterPro" id="IPR053036">
    <property type="entry name" value="CellCycle_DNARepair_Reg"/>
</dbReference>
<dbReference type="SMART" id="SM00292">
    <property type="entry name" value="BRCT"/>
    <property type="match status" value="4"/>
</dbReference>
<dbReference type="GO" id="GO:0035361">
    <property type="term" value="C:Cul8-RING ubiquitin ligase complex"/>
    <property type="evidence" value="ECO:0007669"/>
    <property type="project" value="TreeGrafter"/>
</dbReference>
<feature type="domain" description="BRCT" evidence="2">
    <location>
        <begin position="348"/>
        <end position="420"/>
    </location>
</feature>
<evidence type="ECO:0000313" key="3">
    <source>
        <dbReference type="EMBL" id="KAF2691206.1"/>
    </source>
</evidence>
<dbReference type="Gene3D" id="3.40.50.10190">
    <property type="entry name" value="BRCT domain"/>
    <property type="match status" value="5"/>
</dbReference>
<dbReference type="CDD" id="cd18436">
    <property type="entry name" value="BRCT_BRC1_like_rpt2"/>
    <property type="match status" value="1"/>
</dbReference>
<dbReference type="OrthoDB" id="342264at2759"/>
<evidence type="ECO:0000256" key="1">
    <source>
        <dbReference type="SAM" id="MobiDB-lite"/>
    </source>
</evidence>
<feature type="compositionally biased region" description="Basic and acidic residues" evidence="1">
    <location>
        <begin position="219"/>
        <end position="233"/>
    </location>
</feature>
<dbReference type="Pfam" id="PF16770">
    <property type="entry name" value="RTT107_BRCT_5"/>
    <property type="match status" value="1"/>
</dbReference>
<dbReference type="SUPFAM" id="SSF52113">
    <property type="entry name" value="BRCT domain"/>
    <property type="match status" value="4"/>
</dbReference>
<feature type="compositionally biased region" description="Acidic residues" evidence="1">
    <location>
        <begin position="594"/>
        <end position="608"/>
    </location>
</feature>
<dbReference type="GO" id="GO:0006302">
    <property type="term" value="P:double-strand break repair"/>
    <property type="evidence" value="ECO:0007669"/>
    <property type="project" value="TreeGrafter"/>
</dbReference>